<dbReference type="RefSeq" id="WP_346098446.1">
    <property type="nucleotide sequence ID" value="NZ_BAAABY010000044.1"/>
</dbReference>
<dbReference type="Proteomes" id="UP001500909">
    <property type="component" value="Unassembled WGS sequence"/>
</dbReference>
<accession>A0ABN1B107</accession>
<keyword evidence="8" id="KW-1185">Reference proteome</keyword>
<dbReference type="PANTHER" id="PTHR30055">
    <property type="entry name" value="HTH-TYPE TRANSCRIPTIONAL REGULATOR RUTR"/>
    <property type="match status" value="1"/>
</dbReference>
<dbReference type="InterPro" id="IPR009057">
    <property type="entry name" value="Homeodomain-like_sf"/>
</dbReference>
<keyword evidence="3 5" id="KW-0238">DNA-binding</keyword>
<dbReference type="PROSITE" id="PS50977">
    <property type="entry name" value="HTH_TETR_2"/>
    <property type="match status" value="1"/>
</dbReference>
<dbReference type="Gene3D" id="1.10.357.10">
    <property type="entry name" value="Tetracycline Repressor, domain 2"/>
    <property type="match status" value="1"/>
</dbReference>
<evidence type="ECO:0000256" key="1">
    <source>
        <dbReference type="ARBA" id="ARBA00022491"/>
    </source>
</evidence>
<dbReference type="EMBL" id="BAAABY010000044">
    <property type="protein sequence ID" value="GAA0486985.1"/>
    <property type="molecule type" value="Genomic_DNA"/>
</dbReference>
<evidence type="ECO:0000259" key="6">
    <source>
        <dbReference type="PROSITE" id="PS50977"/>
    </source>
</evidence>
<evidence type="ECO:0000256" key="2">
    <source>
        <dbReference type="ARBA" id="ARBA00023015"/>
    </source>
</evidence>
<evidence type="ECO:0000256" key="3">
    <source>
        <dbReference type="ARBA" id="ARBA00023125"/>
    </source>
</evidence>
<proteinExistence type="predicted"/>
<keyword evidence="2" id="KW-0805">Transcription regulation</keyword>
<dbReference type="SUPFAM" id="SSF48498">
    <property type="entry name" value="Tetracyclin repressor-like, C-terminal domain"/>
    <property type="match status" value="1"/>
</dbReference>
<keyword evidence="1" id="KW-0678">Repressor</keyword>
<dbReference type="InterPro" id="IPR039538">
    <property type="entry name" value="BetI_C"/>
</dbReference>
<protein>
    <submittedName>
        <fullName evidence="7">TetR/AcrR family transcriptional regulator</fullName>
    </submittedName>
</protein>
<dbReference type="PANTHER" id="PTHR30055:SF200">
    <property type="entry name" value="HTH-TYPE TRANSCRIPTIONAL REPRESSOR BDCR"/>
    <property type="match status" value="1"/>
</dbReference>
<comment type="caution">
    <text evidence="7">The sequence shown here is derived from an EMBL/GenBank/DDBJ whole genome shotgun (WGS) entry which is preliminary data.</text>
</comment>
<gene>
    <name evidence="7" type="ORF">GCM10010361_59850</name>
</gene>
<evidence type="ECO:0000256" key="4">
    <source>
        <dbReference type="ARBA" id="ARBA00023163"/>
    </source>
</evidence>
<evidence type="ECO:0000313" key="7">
    <source>
        <dbReference type="EMBL" id="GAA0486985.1"/>
    </source>
</evidence>
<reference evidence="7 8" key="1">
    <citation type="journal article" date="2019" name="Int. J. Syst. Evol. Microbiol.">
        <title>The Global Catalogue of Microorganisms (GCM) 10K type strain sequencing project: providing services to taxonomists for standard genome sequencing and annotation.</title>
        <authorList>
            <consortium name="The Broad Institute Genomics Platform"/>
            <consortium name="The Broad Institute Genome Sequencing Center for Infectious Disease"/>
            <person name="Wu L."/>
            <person name="Ma J."/>
        </authorList>
    </citation>
    <scope>NUCLEOTIDE SEQUENCE [LARGE SCALE GENOMIC DNA]</scope>
    <source>
        <strain evidence="7 8">JCM 4805</strain>
    </source>
</reference>
<dbReference type="PRINTS" id="PR00455">
    <property type="entry name" value="HTHTETR"/>
</dbReference>
<dbReference type="Pfam" id="PF00440">
    <property type="entry name" value="TetR_N"/>
    <property type="match status" value="1"/>
</dbReference>
<dbReference type="InterPro" id="IPR036271">
    <property type="entry name" value="Tet_transcr_reg_TetR-rel_C_sf"/>
</dbReference>
<dbReference type="InterPro" id="IPR001647">
    <property type="entry name" value="HTH_TetR"/>
</dbReference>
<organism evidence="7 8">
    <name type="scientific">Streptomyces olivaceiscleroticus</name>
    <dbReference type="NCBI Taxonomy" id="68245"/>
    <lineage>
        <taxon>Bacteria</taxon>
        <taxon>Bacillati</taxon>
        <taxon>Actinomycetota</taxon>
        <taxon>Actinomycetes</taxon>
        <taxon>Kitasatosporales</taxon>
        <taxon>Streptomycetaceae</taxon>
        <taxon>Streptomyces</taxon>
    </lineage>
</organism>
<sequence length="214" mass="24188">MPGPARRPRRRLSQPREQVLAAAMTTIAEEGLDRLTMAGLGREVGMSSGHILYYFGTKDELLLQTLQWSEEQLGAQRRAELARRLPARTRIDALVDLYLPDGPRDPRWTLWLEVWNRSQNADDATRERQLDLELAWHRDLVALLVEGASKGELRAVDAERFTTRTRALLDGFGTHLVVGLPGLSREEVLGHVRDFLDESLTPATDPGTESTERR</sequence>
<dbReference type="SUPFAM" id="SSF46689">
    <property type="entry name" value="Homeodomain-like"/>
    <property type="match status" value="1"/>
</dbReference>
<dbReference type="InterPro" id="IPR050109">
    <property type="entry name" value="HTH-type_TetR-like_transc_reg"/>
</dbReference>
<dbReference type="Pfam" id="PF13977">
    <property type="entry name" value="TetR_C_6"/>
    <property type="match status" value="1"/>
</dbReference>
<evidence type="ECO:0000256" key="5">
    <source>
        <dbReference type="PROSITE-ProRule" id="PRU00335"/>
    </source>
</evidence>
<keyword evidence="4" id="KW-0804">Transcription</keyword>
<feature type="domain" description="HTH tetR-type" evidence="6">
    <location>
        <begin position="13"/>
        <end position="73"/>
    </location>
</feature>
<name>A0ABN1B107_9ACTN</name>
<evidence type="ECO:0000313" key="8">
    <source>
        <dbReference type="Proteomes" id="UP001500909"/>
    </source>
</evidence>
<feature type="DNA-binding region" description="H-T-H motif" evidence="5">
    <location>
        <begin position="36"/>
        <end position="55"/>
    </location>
</feature>